<feature type="domain" description="HSF-type DNA-binding" evidence="11">
    <location>
        <begin position="86"/>
        <end position="110"/>
    </location>
</feature>
<dbReference type="InterPro" id="IPR000232">
    <property type="entry name" value="HSF_DNA-bd"/>
</dbReference>
<keyword evidence="3" id="KW-0805">Transcription regulation</keyword>
<feature type="region of interest" description="Disordered" evidence="10">
    <location>
        <begin position="477"/>
        <end position="506"/>
    </location>
</feature>
<reference evidence="12" key="1">
    <citation type="journal article" date="2019" name="G3 (Bethesda)">
        <title>Genome Assemblies of Two Rare Opportunistic Yeast Pathogens: Diutina rugosa (syn. Candida rugosa) and Trichomonascus ciferrii (syn. Candida ciferrii).</title>
        <authorList>
            <person name="Mixao V."/>
            <person name="Saus E."/>
            <person name="Hansen A.P."/>
            <person name="Lass-Florl C."/>
            <person name="Gabaldon T."/>
        </authorList>
    </citation>
    <scope>NUCLEOTIDE SEQUENCE</scope>
    <source>
        <strain evidence="12">CBS 4856</strain>
    </source>
</reference>
<accession>A0A642V5Q5</accession>
<feature type="compositionally biased region" description="Low complexity" evidence="10">
    <location>
        <begin position="318"/>
        <end position="333"/>
    </location>
</feature>
<feature type="region of interest" description="Disordered" evidence="10">
    <location>
        <begin position="246"/>
        <end position="333"/>
    </location>
</feature>
<keyword evidence="4" id="KW-0238">DNA-binding</keyword>
<evidence type="ECO:0000256" key="4">
    <source>
        <dbReference type="ARBA" id="ARBA00023125"/>
    </source>
</evidence>
<keyword evidence="13" id="KW-1185">Reference proteome</keyword>
<feature type="compositionally biased region" description="Basic residues" evidence="10">
    <location>
        <begin position="24"/>
        <end position="36"/>
    </location>
</feature>
<comment type="caution">
    <text evidence="12">The sequence shown here is derived from an EMBL/GenBank/DDBJ whole genome shotgun (WGS) entry which is preliminary data.</text>
</comment>
<sequence>MMSDRVIVKREDEDGGFLPSAPHQPKRLASGKHKRNSSSVPKTRPAFVGKLWNMVNDPMNANHIQWTPDGQSFEVFHREQFEKEVLPRYFKHSNFSSFVRQLNMYGWHKVQDVSSGAMHTDEEIWQFKSPYFIRGREDLLDNIVRNKAAKGSEDEDDSDLHRILKELESVKKNQQAIASDLLKLKQDNQVLWKENMQHNERHRKHSETLERILRFLASLYGNQSRLLSDVFTQASIPKSQQRLLLHGTDSSSSDSPADSNEPTNGDGVPPPPMVEIQKPPSRVGRTSRISSISNSSGATPVSDEKGPVDNVTGKKMKLNLPPRENNVNNNPNEVIQTPRQLFPELGYSSAAQPPDVSTTNMEPADPVSLPTPGLTSDARSTPSSLTPSSNLFNTFKPEIGVQSPVPKYDQASQKILSNDNKTDALLRNLDLQEQSLSQVENLLNKYDASYVVNSIPTTQPVDPSPINYNDFIIDAIPDQQPDPELTQIPDPESIPEPLPKHRKIDY</sequence>
<feature type="compositionally biased region" description="Basic and acidic residues" evidence="10">
    <location>
        <begin position="1"/>
        <end position="12"/>
    </location>
</feature>
<dbReference type="PANTHER" id="PTHR10015:SF427">
    <property type="entry name" value="HEAT SHOCK FACTOR PROTEIN"/>
    <property type="match status" value="1"/>
</dbReference>
<dbReference type="EMBL" id="SWFS01000172">
    <property type="protein sequence ID" value="KAA8915348.1"/>
    <property type="molecule type" value="Genomic_DNA"/>
</dbReference>
<feature type="region of interest" description="Disordered" evidence="10">
    <location>
        <begin position="348"/>
        <end position="389"/>
    </location>
</feature>
<organism evidence="12 13">
    <name type="scientific">Trichomonascus ciferrii</name>
    <dbReference type="NCBI Taxonomy" id="44093"/>
    <lineage>
        <taxon>Eukaryota</taxon>
        <taxon>Fungi</taxon>
        <taxon>Dikarya</taxon>
        <taxon>Ascomycota</taxon>
        <taxon>Saccharomycotina</taxon>
        <taxon>Dipodascomycetes</taxon>
        <taxon>Dipodascales</taxon>
        <taxon>Trichomonascaceae</taxon>
        <taxon>Trichomonascus</taxon>
        <taxon>Trichomonascus ciferrii complex</taxon>
    </lineage>
</organism>
<feature type="compositionally biased region" description="Low complexity" evidence="10">
    <location>
        <begin position="287"/>
        <end position="296"/>
    </location>
</feature>
<comment type="subcellular location">
    <subcellularLocation>
        <location evidence="1">Nucleus</location>
    </subcellularLocation>
</comment>
<dbReference type="InterPro" id="IPR036388">
    <property type="entry name" value="WH-like_DNA-bd_sf"/>
</dbReference>
<protein>
    <recommendedName>
        <fullName evidence="7">Heat shock transcription factor</fullName>
    </recommendedName>
    <alternativeName>
        <fullName evidence="8">Heat shock factor protein</fullName>
    </alternativeName>
</protein>
<dbReference type="Gene3D" id="1.10.10.10">
    <property type="entry name" value="Winged helix-like DNA-binding domain superfamily/Winged helix DNA-binding domain"/>
    <property type="match status" value="1"/>
</dbReference>
<feature type="compositionally biased region" description="Polar residues" evidence="10">
    <location>
        <begin position="349"/>
        <end position="361"/>
    </location>
</feature>
<dbReference type="PANTHER" id="PTHR10015">
    <property type="entry name" value="HEAT SHOCK TRANSCRIPTION FACTOR"/>
    <property type="match status" value="1"/>
</dbReference>
<dbReference type="AlphaFoldDB" id="A0A642V5Q5"/>
<feature type="compositionally biased region" description="Low complexity" evidence="10">
    <location>
        <begin position="249"/>
        <end position="259"/>
    </location>
</feature>
<dbReference type="GO" id="GO:0005634">
    <property type="term" value="C:nucleus"/>
    <property type="evidence" value="ECO:0007669"/>
    <property type="project" value="UniProtKB-SubCell"/>
</dbReference>
<dbReference type="InterPro" id="IPR036390">
    <property type="entry name" value="WH_DNA-bd_sf"/>
</dbReference>
<feature type="compositionally biased region" description="Low complexity" evidence="10">
    <location>
        <begin position="380"/>
        <end position="389"/>
    </location>
</feature>
<name>A0A642V5Q5_9ASCO</name>
<dbReference type="OrthoDB" id="60033at2759"/>
<dbReference type="FunFam" id="1.10.10.10:FF:000027">
    <property type="entry name" value="Heat shock transcription factor 1"/>
    <property type="match status" value="1"/>
</dbReference>
<evidence type="ECO:0000313" key="13">
    <source>
        <dbReference type="Proteomes" id="UP000761534"/>
    </source>
</evidence>
<dbReference type="PRINTS" id="PR00056">
    <property type="entry name" value="HSFDOMAIN"/>
</dbReference>
<comment type="similarity">
    <text evidence="2 9">Belongs to the HSF family.</text>
</comment>
<dbReference type="Proteomes" id="UP000761534">
    <property type="component" value="Unassembled WGS sequence"/>
</dbReference>
<evidence type="ECO:0000259" key="11">
    <source>
        <dbReference type="PROSITE" id="PS00434"/>
    </source>
</evidence>
<keyword evidence="6" id="KW-0539">Nucleus</keyword>
<evidence type="ECO:0000256" key="9">
    <source>
        <dbReference type="RuleBase" id="RU004020"/>
    </source>
</evidence>
<evidence type="ECO:0000256" key="10">
    <source>
        <dbReference type="SAM" id="MobiDB-lite"/>
    </source>
</evidence>
<evidence type="ECO:0000256" key="3">
    <source>
        <dbReference type="ARBA" id="ARBA00023015"/>
    </source>
</evidence>
<evidence type="ECO:0000256" key="5">
    <source>
        <dbReference type="ARBA" id="ARBA00023163"/>
    </source>
</evidence>
<evidence type="ECO:0000256" key="8">
    <source>
        <dbReference type="ARBA" id="ARBA00084017"/>
    </source>
</evidence>
<dbReference type="GO" id="GO:0003700">
    <property type="term" value="F:DNA-binding transcription factor activity"/>
    <property type="evidence" value="ECO:0007669"/>
    <property type="project" value="InterPro"/>
</dbReference>
<evidence type="ECO:0000313" key="12">
    <source>
        <dbReference type="EMBL" id="KAA8915348.1"/>
    </source>
</evidence>
<evidence type="ECO:0000256" key="2">
    <source>
        <dbReference type="ARBA" id="ARBA00006403"/>
    </source>
</evidence>
<dbReference type="SMART" id="SM00415">
    <property type="entry name" value="HSF"/>
    <property type="match status" value="1"/>
</dbReference>
<evidence type="ECO:0000256" key="7">
    <source>
        <dbReference type="ARBA" id="ARBA00068818"/>
    </source>
</evidence>
<dbReference type="SUPFAM" id="SSF46785">
    <property type="entry name" value="Winged helix' DNA-binding domain"/>
    <property type="match status" value="1"/>
</dbReference>
<dbReference type="GO" id="GO:0043565">
    <property type="term" value="F:sequence-specific DNA binding"/>
    <property type="evidence" value="ECO:0007669"/>
    <property type="project" value="InterPro"/>
</dbReference>
<evidence type="ECO:0000256" key="6">
    <source>
        <dbReference type="ARBA" id="ARBA00023242"/>
    </source>
</evidence>
<feature type="region of interest" description="Disordered" evidence="10">
    <location>
        <begin position="1"/>
        <end position="43"/>
    </location>
</feature>
<dbReference type="PROSITE" id="PS00434">
    <property type="entry name" value="HSF_DOMAIN"/>
    <property type="match status" value="1"/>
</dbReference>
<dbReference type="Pfam" id="PF00447">
    <property type="entry name" value="HSF_DNA-bind"/>
    <property type="match status" value="1"/>
</dbReference>
<keyword evidence="5" id="KW-0804">Transcription</keyword>
<proteinExistence type="inferred from homology"/>
<gene>
    <name evidence="12" type="ORF">TRICI_002510</name>
</gene>
<evidence type="ECO:0000256" key="1">
    <source>
        <dbReference type="ARBA" id="ARBA00004123"/>
    </source>
</evidence>
<dbReference type="VEuPathDB" id="FungiDB:TRICI_002510"/>